<dbReference type="Gene3D" id="2.70.98.10">
    <property type="match status" value="1"/>
</dbReference>
<dbReference type="Pfam" id="PF02836">
    <property type="entry name" value="Glyco_hydro_2_C"/>
    <property type="match status" value="1"/>
</dbReference>
<dbReference type="SUPFAM" id="SSF49785">
    <property type="entry name" value="Galactose-binding domain-like"/>
    <property type="match status" value="1"/>
</dbReference>
<dbReference type="Pfam" id="PF00703">
    <property type="entry name" value="Glyco_hydro_2"/>
    <property type="match status" value="1"/>
</dbReference>
<comment type="similarity">
    <text evidence="2 8">Belongs to the glycosyl hydrolase 2 family.</text>
</comment>
<dbReference type="InterPro" id="IPR017853">
    <property type="entry name" value="GH"/>
</dbReference>
<comment type="caution">
    <text evidence="10">The sequence shown here is derived from an EMBL/GenBank/DDBJ whole genome shotgun (WGS) entry which is preliminary data.</text>
</comment>
<sequence length="1006" mass="114204">MEARAYFIPFADEASAFTLERGGSDRFLLLNGQWDFHYASSAAEAPEHFYKQEIATDEWRSIPVPGHWQLHGYGKPHYTDLYYPFPVDPPRVPSENPTGSYRRTFQIPPNWVGQQITLNFQGVDSAFHVWVNGVEVGYSQGSRLASEFDVTPYVREGSNLLAVRVYQWSDGSYLEDQDMWWLSGIFRDVYLVMQPKLQVYDFFCRTELDAECIDAELQVDITLRNQNALQQGAEIDIRLFDSYFSEIASVRSGVPFIDNGGMTTINERLHVACPRKWTAETPYLYVLLITIRDGAGHVLETIPWRVGFRKVEIAGGQMLVNGKAIMLRGVNRHDHHPDTGRALSISTMVEDILLMKRFNINAVRTAHYPNDPRFYELCDRYGLYVMEETDLETHGFELLGDENRLCNDPTWEAPYVDRMERMVKRDKNHASILMWSLGNESGFGSNHEAMAAWCHAYDSTRLVHYEGDREAKVCDVVSTMYSSHEKCIGFAEKDSDKPHILCEYAHAMGNGPGGLKEYWDIFYSSPRMQGGFVWEWIDHGLRQYTETGQAYFAYGGDFQDEPNNGNFVIDGLVSPDRVPSPGLLELKKIMEPIVTEVLDAASGHIRIHNKYDFITLEHVRLVWRVDVSGEVVQSEELAVPKIAPGASAELHIPFRKPTAANDADAWCTLSFVTKADTIWGSNGHEVAWTQFALPVKTVIQVKPSVTVGPVRYDLERGQLRVEALNSLATFDQHKGFLKAWHQAGIPLFQKGPQLTIWRAPIDNDMYVVADMRKAYLDRMQHSLRDFAWSENEEGELVVSSQIRFAPPVHEWGIDCEYRYTFGRNGILSLELHGKPYGNLPAVFPRIGIELELNQSLNKVVWSGRGPGESYPDSQQASRFGKYQSVIDDLYTPYVYPQENGNRSDVKWVSFTDSMGAGLLVAGKPQFNFSAHPYTTADLDGAKHTIDLSKRDYITLHVDYMQNGLGSNSCGPAQLPAYQLKPHEFLFQLDFIPFNENAGSAGWHSRK</sequence>
<keyword evidence="5 8" id="KW-0378">Hydrolase</keyword>
<dbReference type="PANTHER" id="PTHR46323">
    <property type="entry name" value="BETA-GALACTOSIDASE"/>
    <property type="match status" value="1"/>
</dbReference>
<dbReference type="EC" id="3.2.1.23" evidence="3 8"/>
<dbReference type="InterPro" id="IPR036156">
    <property type="entry name" value="Beta-gal/glucu_dom_sf"/>
</dbReference>
<evidence type="ECO:0000256" key="6">
    <source>
        <dbReference type="ARBA" id="ARBA00023295"/>
    </source>
</evidence>
<dbReference type="Pfam" id="PF02929">
    <property type="entry name" value="Bgal_small_N"/>
    <property type="match status" value="1"/>
</dbReference>
<dbReference type="PROSITE" id="PS00719">
    <property type="entry name" value="GLYCOSYL_HYDROL_F2_1"/>
    <property type="match status" value="1"/>
</dbReference>
<evidence type="ECO:0000256" key="5">
    <source>
        <dbReference type="ARBA" id="ARBA00022801"/>
    </source>
</evidence>
<dbReference type="InterPro" id="IPR006102">
    <property type="entry name" value="Ig-like_GH2"/>
</dbReference>
<evidence type="ECO:0000313" key="10">
    <source>
        <dbReference type="EMBL" id="NEW04965.1"/>
    </source>
</evidence>
<dbReference type="PROSITE" id="PS00608">
    <property type="entry name" value="GLYCOSYL_HYDROL_F2_2"/>
    <property type="match status" value="1"/>
</dbReference>
<protein>
    <recommendedName>
        <fullName evidence="4 8">Beta-galactosidase</fullName>
        <ecNumber evidence="3 8">3.2.1.23</ecNumber>
    </recommendedName>
    <alternativeName>
        <fullName evidence="7 8">Lactase</fullName>
    </alternativeName>
</protein>
<reference evidence="10" key="1">
    <citation type="submission" date="2020-02" db="EMBL/GenBank/DDBJ databases">
        <authorList>
            <person name="Shen X.-R."/>
            <person name="Zhang Y.-X."/>
        </authorList>
    </citation>
    <scope>NUCLEOTIDE SEQUENCE</scope>
    <source>
        <strain evidence="10">SYP-B3998</strain>
    </source>
</reference>
<evidence type="ECO:0000259" key="9">
    <source>
        <dbReference type="SMART" id="SM01038"/>
    </source>
</evidence>
<organism evidence="10">
    <name type="scientific">Paenibacillus sp. SYP-B3998</name>
    <dbReference type="NCBI Taxonomy" id="2678564"/>
    <lineage>
        <taxon>Bacteria</taxon>
        <taxon>Bacillati</taxon>
        <taxon>Bacillota</taxon>
        <taxon>Bacilli</taxon>
        <taxon>Bacillales</taxon>
        <taxon>Paenibacillaceae</taxon>
        <taxon>Paenibacillus</taxon>
    </lineage>
</organism>
<dbReference type="InterPro" id="IPR023230">
    <property type="entry name" value="Glyco_hydro_2_CS"/>
</dbReference>
<dbReference type="EMBL" id="JAAIKC010000001">
    <property type="protein sequence ID" value="NEW04965.1"/>
    <property type="molecule type" value="Genomic_DNA"/>
</dbReference>
<dbReference type="InterPro" id="IPR011013">
    <property type="entry name" value="Gal_mutarotase_sf_dom"/>
</dbReference>
<dbReference type="SUPFAM" id="SSF74650">
    <property type="entry name" value="Galactose mutarotase-like"/>
    <property type="match status" value="1"/>
</dbReference>
<gene>
    <name evidence="10" type="ORF">GK047_02895</name>
</gene>
<dbReference type="Pfam" id="PF02837">
    <property type="entry name" value="Glyco_hydro_2_N"/>
    <property type="match status" value="1"/>
</dbReference>
<keyword evidence="6 8" id="KW-0326">Glycosidase</keyword>
<dbReference type="SUPFAM" id="SSF49303">
    <property type="entry name" value="beta-Galactosidase/glucuronidase domain"/>
    <property type="match status" value="2"/>
</dbReference>
<dbReference type="GO" id="GO:0009341">
    <property type="term" value="C:beta-galactosidase complex"/>
    <property type="evidence" value="ECO:0007669"/>
    <property type="project" value="InterPro"/>
</dbReference>
<dbReference type="AlphaFoldDB" id="A0A6G3ZS69"/>
<dbReference type="InterPro" id="IPR004199">
    <property type="entry name" value="B-gal_small/dom_5"/>
</dbReference>
<dbReference type="InterPro" id="IPR013783">
    <property type="entry name" value="Ig-like_fold"/>
</dbReference>
<dbReference type="PANTHER" id="PTHR46323:SF2">
    <property type="entry name" value="BETA-GALACTOSIDASE"/>
    <property type="match status" value="1"/>
</dbReference>
<evidence type="ECO:0000256" key="3">
    <source>
        <dbReference type="ARBA" id="ARBA00012756"/>
    </source>
</evidence>
<dbReference type="InterPro" id="IPR006103">
    <property type="entry name" value="Glyco_hydro_2_cat"/>
</dbReference>
<evidence type="ECO:0000256" key="7">
    <source>
        <dbReference type="ARBA" id="ARBA00032230"/>
    </source>
</evidence>
<dbReference type="SUPFAM" id="SSF51445">
    <property type="entry name" value="(Trans)glycosidases"/>
    <property type="match status" value="1"/>
</dbReference>
<dbReference type="FunFam" id="3.20.20.80:FF:000018">
    <property type="entry name" value="Beta-galactosidase"/>
    <property type="match status" value="1"/>
</dbReference>
<dbReference type="InterPro" id="IPR023232">
    <property type="entry name" value="Glyco_hydro_2_AS"/>
</dbReference>
<dbReference type="InterPro" id="IPR032312">
    <property type="entry name" value="LacZ_4"/>
</dbReference>
<dbReference type="GO" id="GO:0004565">
    <property type="term" value="F:beta-galactosidase activity"/>
    <property type="evidence" value="ECO:0007669"/>
    <property type="project" value="UniProtKB-EC"/>
</dbReference>
<dbReference type="Gene3D" id="2.60.40.10">
    <property type="entry name" value="Immunoglobulins"/>
    <property type="match status" value="2"/>
</dbReference>
<dbReference type="PRINTS" id="PR00132">
    <property type="entry name" value="GLHYDRLASE2"/>
</dbReference>
<dbReference type="InterPro" id="IPR006104">
    <property type="entry name" value="Glyco_hydro_2_N"/>
</dbReference>
<dbReference type="GO" id="GO:0030246">
    <property type="term" value="F:carbohydrate binding"/>
    <property type="evidence" value="ECO:0007669"/>
    <property type="project" value="InterPro"/>
</dbReference>
<evidence type="ECO:0000256" key="8">
    <source>
        <dbReference type="RuleBase" id="RU361154"/>
    </source>
</evidence>
<dbReference type="InterPro" id="IPR014718">
    <property type="entry name" value="GH-type_carb-bd"/>
</dbReference>
<dbReference type="InterPro" id="IPR006101">
    <property type="entry name" value="Glyco_hydro_2"/>
</dbReference>
<feature type="domain" description="Beta galactosidase small chain/" evidence="9">
    <location>
        <begin position="720"/>
        <end position="991"/>
    </location>
</feature>
<name>A0A6G3ZS69_9BACL</name>
<proteinExistence type="inferred from homology"/>
<evidence type="ECO:0000256" key="2">
    <source>
        <dbReference type="ARBA" id="ARBA00007401"/>
    </source>
</evidence>
<evidence type="ECO:0000256" key="4">
    <source>
        <dbReference type="ARBA" id="ARBA00013303"/>
    </source>
</evidence>
<evidence type="ECO:0000256" key="1">
    <source>
        <dbReference type="ARBA" id="ARBA00001412"/>
    </source>
</evidence>
<accession>A0A6G3ZS69</accession>
<dbReference type="Gene3D" id="2.60.120.260">
    <property type="entry name" value="Galactose-binding domain-like"/>
    <property type="match status" value="1"/>
</dbReference>
<comment type="catalytic activity">
    <reaction evidence="1 8">
        <text>Hydrolysis of terminal non-reducing beta-D-galactose residues in beta-D-galactosides.</text>
        <dbReference type="EC" id="3.2.1.23"/>
    </reaction>
</comment>
<dbReference type="InterPro" id="IPR050347">
    <property type="entry name" value="Bact_Beta-galactosidase"/>
</dbReference>
<dbReference type="GO" id="GO:0005990">
    <property type="term" value="P:lactose catabolic process"/>
    <property type="evidence" value="ECO:0007669"/>
    <property type="project" value="TreeGrafter"/>
</dbReference>
<dbReference type="InterPro" id="IPR008979">
    <property type="entry name" value="Galactose-bd-like_sf"/>
</dbReference>
<dbReference type="Pfam" id="PF16353">
    <property type="entry name" value="LacZ_4"/>
    <property type="match status" value="1"/>
</dbReference>
<dbReference type="SMART" id="SM01038">
    <property type="entry name" value="Bgal_small_N"/>
    <property type="match status" value="1"/>
</dbReference>
<dbReference type="Gene3D" id="3.20.20.80">
    <property type="entry name" value="Glycosidases"/>
    <property type="match status" value="1"/>
</dbReference>